<dbReference type="EMBL" id="JAQQLI010000001">
    <property type="protein sequence ID" value="MDC7784335.1"/>
    <property type="molecule type" value="Genomic_DNA"/>
</dbReference>
<proteinExistence type="predicted"/>
<organism evidence="2 3">
    <name type="scientific">Rhodoplanes tepidamans</name>
    <name type="common">Rhodoplanes cryptolactis</name>
    <dbReference type="NCBI Taxonomy" id="200616"/>
    <lineage>
        <taxon>Bacteria</taxon>
        <taxon>Pseudomonadati</taxon>
        <taxon>Pseudomonadota</taxon>
        <taxon>Alphaproteobacteria</taxon>
        <taxon>Hyphomicrobiales</taxon>
        <taxon>Nitrobacteraceae</taxon>
        <taxon>Rhodoplanes</taxon>
    </lineage>
</organism>
<feature type="transmembrane region" description="Helical" evidence="1">
    <location>
        <begin position="223"/>
        <end position="240"/>
    </location>
</feature>
<evidence type="ECO:0008006" key="4">
    <source>
        <dbReference type="Google" id="ProtNLM"/>
    </source>
</evidence>
<protein>
    <recommendedName>
        <fullName evidence="4">DUF1736 domain-containing protein</fullName>
    </recommendedName>
</protein>
<feature type="transmembrane region" description="Helical" evidence="1">
    <location>
        <begin position="365"/>
        <end position="382"/>
    </location>
</feature>
<keyword evidence="1" id="KW-0812">Transmembrane</keyword>
<evidence type="ECO:0000313" key="2">
    <source>
        <dbReference type="EMBL" id="MDC7784335.1"/>
    </source>
</evidence>
<reference evidence="2" key="1">
    <citation type="journal article" date="2023" name="Microbiol Resour">
        <title>Genome Sequences of Rhodoplanes serenus and Two Thermotolerant Strains, Rhodoplanes tepidamans and 'Rhodoplanes cryptolactis,' Further Refine the Genus.</title>
        <authorList>
            <person name="Rayyan A.A."/>
            <person name="Kyndt J.A."/>
        </authorList>
    </citation>
    <scope>NUCLEOTIDE SEQUENCE</scope>
    <source>
        <strain evidence="2">DSM 9987</strain>
    </source>
</reference>
<evidence type="ECO:0000256" key="1">
    <source>
        <dbReference type="SAM" id="Phobius"/>
    </source>
</evidence>
<dbReference type="Proteomes" id="UP001165652">
    <property type="component" value="Unassembled WGS sequence"/>
</dbReference>
<name>A0ABT5J3V4_RHOTP</name>
<feature type="transmembrane region" description="Helical" evidence="1">
    <location>
        <begin position="95"/>
        <end position="119"/>
    </location>
</feature>
<feature type="transmembrane region" description="Helical" evidence="1">
    <location>
        <begin position="292"/>
        <end position="312"/>
    </location>
</feature>
<comment type="caution">
    <text evidence="2">The sequence shown here is derived from an EMBL/GenBank/DDBJ whole genome shotgun (WGS) entry which is preliminary data.</text>
</comment>
<feature type="transmembrane region" description="Helical" evidence="1">
    <location>
        <begin position="324"/>
        <end position="345"/>
    </location>
</feature>
<dbReference type="RefSeq" id="WP_272775179.1">
    <property type="nucleotide sequence ID" value="NZ_JAQQLI010000001.1"/>
</dbReference>
<sequence>MSKTCYWSSWALLLVITFFSVHLFLAGYRLTADDVLYHQVGLGGFRKAWEFTRGAAAAQGRIGHYLDVGLSVLSAPFVDFYAFRVLYTGLYYSTFYLFGYYVSLLGGGHLGLVTALLLVSHHALDYYHLPPNSYPFHISVPIAAIILSRIVLLHRRREETTRSEWPMLALMGAGAIFNEKAFAFCIALLFVEKSWAVVQDSERVGLRLAVLGRLRSRSTWADIAPLVGVVLVYAVFRAAHPSSYEGNQLSPSLIGIPFFKTMLGHMFGGSAPGTITRMLDEYRRGGGGPSDWNWMSVAIVSFSTLGVARLVLRSEANDGGARPRYFVLVAIFLLAAMMVTAPVAIVEKYQNWCQAFVFCMFVDTRLSFVFLGGAGASFILGLNRIARTTSLSNAVTWSLAFLLAVLAALVFSRNTLLERDMRDYVSGWERAKLLACVSDDDLDARRQELPSLIEPRKRISFHPNFDVAAYWLAYVRSTRGRIDCGTAGPMDSTLGGLAKDR</sequence>
<keyword evidence="1" id="KW-0472">Membrane</keyword>
<evidence type="ECO:0000313" key="3">
    <source>
        <dbReference type="Proteomes" id="UP001165652"/>
    </source>
</evidence>
<keyword evidence="3" id="KW-1185">Reference proteome</keyword>
<feature type="transmembrane region" description="Helical" evidence="1">
    <location>
        <begin position="7"/>
        <end position="28"/>
    </location>
</feature>
<feature type="transmembrane region" description="Helical" evidence="1">
    <location>
        <begin position="394"/>
        <end position="412"/>
    </location>
</feature>
<accession>A0ABT5J3V4</accession>
<keyword evidence="1" id="KW-1133">Transmembrane helix</keyword>
<feature type="transmembrane region" description="Helical" evidence="1">
    <location>
        <begin position="134"/>
        <end position="153"/>
    </location>
</feature>
<gene>
    <name evidence="2" type="ORF">PQJ73_01450</name>
</gene>
<reference evidence="2" key="2">
    <citation type="submission" date="2023-02" db="EMBL/GenBank/DDBJ databases">
        <authorList>
            <person name="Rayyan A."/>
            <person name="Meyer T."/>
            <person name="Kyndt J.A."/>
        </authorList>
    </citation>
    <scope>NUCLEOTIDE SEQUENCE</scope>
    <source>
        <strain evidence="2">DSM 9987</strain>
    </source>
</reference>
<feature type="transmembrane region" description="Helical" evidence="1">
    <location>
        <begin position="62"/>
        <end position="83"/>
    </location>
</feature>